<keyword evidence="1" id="KW-1133">Transmembrane helix</keyword>
<keyword evidence="3" id="KW-1185">Reference proteome</keyword>
<dbReference type="EMBL" id="BOPG01000058">
    <property type="protein sequence ID" value="GIJ60728.1"/>
    <property type="molecule type" value="Genomic_DNA"/>
</dbReference>
<feature type="transmembrane region" description="Helical" evidence="1">
    <location>
        <begin position="80"/>
        <end position="101"/>
    </location>
</feature>
<feature type="transmembrane region" description="Helical" evidence="1">
    <location>
        <begin position="209"/>
        <end position="230"/>
    </location>
</feature>
<feature type="transmembrane region" description="Helical" evidence="1">
    <location>
        <begin position="408"/>
        <end position="428"/>
    </location>
</feature>
<organism evidence="2 3">
    <name type="scientific">Virgisporangium aurantiacum</name>
    <dbReference type="NCBI Taxonomy" id="175570"/>
    <lineage>
        <taxon>Bacteria</taxon>
        <taxon>Bacillati</taxon>
        <taxon>Actinomycetota</taxon>
        <taxon>Actinomycetes</taxon>
        <taxon>Micromonosporales</taxon>
        <taxon>Micromonosporaceae</taxon>
        <taxon>Virgisporangium</taxon>
    </lineage>
</organism>
<evidence type="ECO:0000313" key="3">
    <source>
        <dbReference type="Proteomes" id="UP000612585"/>
    </source>
</evidence>
<feature type="transmembrane region" description="Helical" evidence="1">
    <location>
        <begin position="362"/>
        <end position="381"/>
    </location>
</feature>
<accession>A0A8J3ZG52</accession>
<keyword evidence="1" id="KW-0812">Transmembrane</keyword>
<feature type="transmembrane region" description="Helical" evidence="1">
    <location>
        <begin position="138"/>
        <end position="157"/>
    </location>
</feature>
<evidence type="ECO:0000313" key="2">
    <source>
        <dbReference type="EMBL" id="GIJ60728.1"/>
    </source>
</evidence>
<feature type="transmembrane region" description="Helical" evidence="1">
    <location>
        <begin position="164"/>
        <end position="180"/>
    </location>
</feature>
<protein>
    <submittedName>
        <fullName evidence="2">Uncharacterized protein</fullName>
    </submittedName>
</protein>
<name>A0A8J3ZG52_9ACTN</name>
<sequence>MAVGVVIAIGFVVQLAWRLWLARGVVAPAGHPDEDGYLIAARVLTGGPGGYSTENEEFRRVGYPLLLTPAYWWPGDAFAIFHRAQVISALFGAAVFPLAALFARRVLGTPTRWAVGAGFAAATLPGVTFYSNLAMTDAVLPALFLGWVVLGHGWLAADTRGRRWAYAVASGALAGFIYTVHVRGTMVLAAHLFLMLIAVLARRVTFGPVLGSIVAAGALKSLNNVLLARIGDEIHLLGVSPGSQLGTALTVDWGIVTVVTRIVGQFWAMGVGTLGLGLVGLLAAVAGIGDVRRRQARALTLLAVLVATGLIAAGSAVSLPFADHRLTYFAYPRYLHFLYPVWLLVGLAAARTASRRRRIQAVTATAALMVFSAAVVGLHVADLPPTPFIAFDAVESTLLSWQWSRLDLVGPTIVAIALCGLLVTAIGRSEKARPTASGKAMAAAALVVLVLLGGVGAEVTRERVTMPMVGPQYASDTPKLVRDLKLGPGDTVAEAWQVRFPDLFNHMREVDWAPIVFFDANVPPPPQATVVIAPWDPSGRGPSWDGRSWGMAFVAGAPRQGWAVWRRTMT</sequence>
<gene>
    <name evidence="2" type="ORF">Vau01_082440</name>
</gene>
<evidence type="ECO:0000256" key="1">
    <source>
        <dbReference type="SAM" id="Phobius"/>
    </source>
</evidence>
<proteinExistence type="predicted"/>
<feature type="transmembrane region" description="Helical" evidence="1">
    <location>
        <begin position="334"/>
        <end position="350"/>
    </location>
</feature>
<reference evidence="2" key="1">
    <citation type="submission" date="2021-01" db="EMBL/GenBank/DDBJ databases">
        <title>Whole genome shotgun sequence of Virgisporangium aurantiacum NBRC 16421.</title>
        <authorList>
            <person name="Komaki H."/>
            <person name="Tamura T."/>
        </authorList>
    </citation>
    <scope>NUCLEOTIDE SEQUENCE</scope>
    <source>
        <strain evidence="2">NBRC 16421</strain>
    </source>
</reference>
<comment type="caution">
    <text evidence="2">The sequence shown here is derived from an EMBL/GenBank/DDBJ whole genome shotgun (WGS) entry which is preliminary data.</text>
</comment>
<feature type="transmembrane region" description="Helical" evidence="1">
    <location>
        <begin position="298"/>
        <end position="322"/>
    </location>
</feature>
<feature type="transmembrane region" description="Helical" evidence="1">
    <location>
        <begin position="266"/>
        <end position="286"/>
    </location>
</feature>
<dbReference type="Proteomes" id="UP000612585">
    <property type="component" value="Unassembled WGS sequence"/>
</dbReference>
<keyword evidence="1" id="KW-0472">Membrane</keyword>
<dbReference type="AlphaFoldDB" id="A0A8J3ZG52"/>
<feature type="transmembrane region" description="Helical" evidence="1">
    <location>
        <begin position="440"/>
        <end position="457"/>
    </location>
</feature>
<feature type="transmembrane region" description="Helical" evidence="1">
    <location>
        <begin position="113"/>
        <end position="132"/>
    </location>
</feature>